<accession>D4TY81</accession>
<name>D4TY81_9ACTO</name>
<evidence type="ECO:0000313" key="2">
    <source>
        <dbReference type="Proteomes" id="UP000003150"/>
    </source>
</evidence>
<dbReference type="Proteomes" id="UP000003150">
    <property type="component" value="Unassembled WGS sequence"/>
</dbReference>
<dbReference type="PATRIC" id="fig|649742.3.peg.636"/>
<gene>
    <name evidence="1" type="ORF">HMPREF0970_00903</name>
</gene>
<comment type="caution">
    <text evidence="1">The sequence shown here is derived from an EMBL/GenBank/DDBJ whole genome shotgun (WGS) entry which is preliminary data.</text>
</comment>
<proteinExistence type="predicted"/>
<organism evidence="1 2">
    <name type="scientific">Schaalia odontolytica F0309</name>
    <dbReference type="NCBI Taxonomy" id="649742"/>
    <lineage>
        <taxon>Bacteria</taxon>
        <taxon>Bacillati</taxon>
        <taxon>Actinomycetota</taxon>
        <taxon>Actinomycetes</taxon>
        <taxon>Actinomycetales</taxon>
        <taxon>Actinomycetaceae</taxon>
        <taxon>Schaalia</taxon>
    </lineage>
</organism>
<reference evidence="1 2" key="1">
    <citation type="submission" date="2009-10" db="EMBL/GenBank/DDBJ databases">
        <authorList>
            <person name="Weinstock G."/>
            <person name="Sodergren E."/>
            <person name="Clifton S."/>
            <person name="Fulton L."/>
            <person name="Fulton B."/>
            <person name="Courtney L."/>
            <person name="Fronick C."/>
            <person name="Harrison M."/>
            <person name="Strong C."/>
            <person name="Farmer C."/>
            <person name="Delahaunty K."/>
            <person name="Markovic C."/>
            <person name="Hall O."/>
            <person name="Minx P."/>
            <person name="Tomlinson C."/>
            <person name="Mitreva M."/>
            <person name="Nelson J."/>
            <person name="Hou S."/>
            <person name="Wollam A."/>
            <person name="Pepin K.H."/>
            <person name="Johnson M."/>
            <person name="Bhonagiri V."/>
            <person name="Nash W.E."/>
            <person name="Warren W."/>
            <person name="Chinwalla A."/>
            <person name="Mardis E.R."/>
            <person name="Wilson R.K."/>
        </authorList>
    </citation>
    <scope>NUCLEOTIDE SEQUENCE [LARGE SCALE GENOMIC DNA]</scope>
    <source>
        <strain evidence="1 2">F0309</strain>
    </source>
</reference>
<dbReference type="AlphaFoldDB" id="D4TY81"/>
<evidence type="ECO:0000313" key="1">
    <source>
        <dbReference type="EMBL" id="EFF80225.1"/>
    </source>
</evidence>
<protein>
    <submittedName>
        <fullName evidence="1">Uncharacterized protein</fullName>
    </submittedName>
</protein>
<dbReference type="HOGENOM" id="CLU_3148560_0_0_11"/>
<sequence>MELAHGVPSRLTRCCLRSVRERCPLATPHITGPLSHYWGVFASVCLGL</sequence>
<dbReference type="EMBL" id="ACYT02000021">
    <property type="protein sequence ID" value="EFF80225.1"/>
    <property type="molecule type" value="Genomic_DNA"/>
</dbReference>